<comment type="caution">
    <text evidence="2">The sequence shown here is derived from an EMBL/GenBank/DDBJ whole genome shotgun (WGS) entry which is preliminary data.</text>
</comment>
<dbReference type="Proteomes" id="UP000617171">
    <property type="component" value="Unassembled WGS sequence"/>
</dbReference>
<feature type="region of interest" description="Disordered" evidence="1">
    <location>
        <begin position="1"/>
        <end position="39"/>
    </location>
</feature>
<organism evidence="2 3">
    <name type="scientific">Pseudomonas tehranensis</name>
    <dbReference type="NCBI Taxonomy" id="2745502"/>
    <lineage>
        <taxon>Bacteria</taxon>
        <taxon>Pseudomonadati</taxon>
        <taxon>Pseudomonadota</taxon>
        <taxon>Gammaproteobacteria</taxon>
        <taxon>Pseudomonadales</taxon>
        <taxon>Pseudomonadaceae</taxon>
        <taxon>Pseudomonas</taxon>
    </lineage>
</organism>
<keyword evidence="3" id="KW-1185">Reference proteome</keyword>
<dbReference type="EMBL" id="JABWQV010000018">
    <property type="protein sequence ID" value="MBC3346196.1"/>
    <property type="molecule type" value="Genomic_DNA"/>
</dbReference>
<dbReference type="RefSeq" id="WP_186654659.1">
    <property type="nucleotide sequence ID" value="NZ_JABWQV010000018.1"/>
</dbReference>
<protein>
    <submittedName>
        <fullName evidence="2">Uncharacterized protein</fullName>
    </submittedName>
</protein>
<name>A0ABR6UNM0_9PSED</name>
<reference evidence="2 3" key="1">
    <citation type="journal article" date="2020" name="Microorganisms">
        <title>Reliable Identification of Environmental Pseudomonas Isolates Using the rpoD Gene.</title>
        <authorList>
            <consortium name="The Broad Institute Genome Sequencing Platform"/>
            <person name="Girard L."/>
            <person name="Lood C."/>
            <person name="Rokni-Zadeh H."/>
            <person name="van Noort V."/>
            <person name="Lavigne R."/>
            <person name="De Mot R."/>
        </authorList>
    </citation>
    <scope>NUCLEOTIDE SEQUENCE [LARGE SCALE GENOMIC DNA]</scope>
    <source>
        <strain evidence="2 3">SWRI196</strain>
    </source>
</reference>
<gene>
    <name evidence="2" type="ORF">HU811_06065</name>
</gene>
<proteinExistence type="predicted"/>
<sequence length="53" mass="5968">MSVDDVHAAKHPIAAPEPEEPPPHDKPPQEQLQPEAARVEKPIIIWRGLMLEQ</sequence>
<evidence type="ECO:0000256" key="1">
    <source>
        <dbReference type="SAM" id="MobiDB-lite"/>
    </source>
</evidence>
<evidence type="ECO:0000313" key="2">
    <source>
        <dbReference type="EMBL" id="MBC3346196.1"/>
    </source>
</evidence>
<accession>A0ABR6UNM0</accession>
<evidence type="ECO:0000313" key="3">
    <source>
        <dbReference type="Proteomes" id="UP000617171"/>
    </source>
</evidence>